<feature type="region of interest" description="Disordered" evidence="1">
    <location>
        <begin position="382"/>
        <end position="430"/>
    </location>
</feature>
<name>A0AB39KPP6_9CAUL</name>
<dbReference type="AlphaFoldDB" id="A0AB39KPP6"/>
<evidence type="ECO:0000256" key="1">
    <source>
        <dbReference type="SAM" id="MobiDB-lite"/>
    </source>
</evidence>
<sequence length="430" mass="44754">MKLKTTGVARIALAATAAAAGGAVAQAPKQVVTGPVAEYWVSAETISGMAGMMSGGQPSPQAMISMMMGGGPKASANHNLTLQLGSSRKTAGPSAQHTPTAALGTRGALPLVTPTVVRPEREDGPHVPQQFEKPRGKILLFWGCGAQTRQGQPAVLDMSKLGTTSAPAFAAAFKPLNYTAMKPPSPQRHATYGVWPNDRSPMSVPPRGSLAGEHVVSGNYTPDIRFNLTAAQDFLAPIALQARETPAGASLNWNAVAGARAFLASAVGGGDRDTVALWISSEAQAAAFIAPDYLSQGDIARLVEQKQLMAPQTTTCALPKGFVDAAPSAMISLVAYGGEANFSHPPRPTDPKVPWNIEWTTKVRYRSATGTVLGMGDMGGMGGMGMPDDEDEEAPAARPTQQRGRPQQPMSPQEAARQAMKKGLGGLLGN</sequence>
<feature type="signal peptide" evidence="2">
    <location>
        <begin position="1"/>
        <end position="25"/>
    </location>
</feature>
<proteinExistence type="predicted"/>
<accession>A0AB39KPP6</accession>
<keyword evidence="2" id="KW-0732">Signal</keyword>
<dbReference type="EMBL" id="CP158375">
    <property type="protein sequence ID" value="XDO95830.1"/>
    <property type="molecule type" value="Genomic_DNA"/>
</dbReference>
<reference evidence="3" key="1">
    <citation type="submission" date="2024-06" db="EMBL/GenBank/DDBJ databases">
        <title>Caulobacter inopinatus, sp. nov.</title>
        <authorList>
            <person name="Donachie S.P."/>
        </authorList>
    </citation>
    <scope>NUCLEOTIDE SEQUENCE</scope>
    <source>
        <strain evidence="3">73W</strain>
    </source>
</reference>
<organism evidence="3">
    <name type="scientific">Caulobacter sp. 73W</name>
    <dbReference type="NCBI Taxonomy" id="3161137"/>
    <lineage>
        <taxon>Bacteria</taxon>
        <taxon>Pseudomonadati</taxon>
        <taxon>Pseudomonadota</taxon>
        <taxon>Alphaproteobacteria</taxon>
        <taxon>Caulobacterales</taxon>
        <taxon>Caulobacteraceae</taxon>
        <taxon>Caulobacter</taxon>
    </lineage>
</organism>
<gene>
    <name evidence="3" type="ORF">ABOZ73_13625</name>
</gene>
<feature type="chain" id="PRO_5044325117" evidence="2">
    <location>
        <begin position="26"/>
        <end position="430"/>
    </location>
</feature>
<protein>
    <submittedName>
        <fullName evidence="3">Uncharacterized protein</fullName>
    </submittedName>
</protein>
<feature type="compositionally biased region" description="Low complexity" evidence="1">
    <location>
        <begin position="396"/>
        <end position="408"/>
    </location>
</feature>
<dbReference type="RefSeq" id="WP_369058673.1">
    <property type="nucleotide sequence ID" value="NZ_CP158375.1"/>
</dbReference>
<evidence type="ECO:0000313" key="3">
    <source>
        <dbReference type="EMBL" id="XDO95830.1"/>
    </source>
</evidence>
<evidence type="ECO:0000256" key="2">
    <source>
        <dbReference type="SAM" id="SignalP"/>
    </source>
</evidence>